<organism evidence="7 8">
    <name type="scientific">Dyadobacter helix</name>
    <dbReference type="NCBI Taxonomy" id="2822344"/>
    <lineage>
        <taxon>Bacteria</taxon>
        <taxon>Pseudomonadati</taxon>
        <taxon>Bacteroidota</taxon>
        <taxon>Cytophagia</taxon>
        <taxon>Cytophagales</taxon>
        <taxon>Spirosomataceae</taxon>
        <taxon>Dyadobacter</taxon>
    </lineage>
</organism>
<reference evidence="7" key="1">
    <citation type="submission" date="2021-04" db="EMBL/GenBank/DDBJ databases">
        <authorList>
            <person name="Rodrigo-Torres L."/>
            <person name="Arahal R. D."/>
            <person name="Lucena T."/>
        </authorList>
    </citation>
    <scope>NUCLEOTIDE SEQUENCE</scope>
    <source>
        <strain evidence="7">CECT 9275</strain>
    </source>
</reference>
<dbReference type="Gene3D" id="3.40.640.10">
    <property type="entry name" value="Type I PLP-dependent aspartate aminotransferase-like (Major domain)"/>
    <property type="match status" value="1"/>
</dbReference>
<dbReference type="SUPFAM" id="SSF46785">
    <property type="entry name" value="Winged helix' DNA-binding domain"/>
    <property type="match status" value="1"/>
</dbReference>
<dbReference type="InterPro" id="IPR015421">
    <property type="entry name" value="PyrdxlP-dep_Trfase_major"/>
</dbReference>
<dbReference type="GO" id="GO:0030170">
    <property type="term" value="F:pyridoxal phosphate binding"/>
    <property type="evidence" value="ECO:0007669"/>
    <property type="project" value="InterPro"/>
</dbReference>
<dbReference type="PANTHER" id="PTHR46577:SF1">
    <property type="entry name" value="HTH-TYPE TRANSCRIPTIONAL REGULATORY PROTEIN GABR"/>
    <property type="match status" value="1"/>
</dbReference>
<dbReference type="AlphaFoldDB" id="A0A916NK70"/>
<dbReference type="Proteomes" id="UP000680038">
    <property type="component" value="Unassembled WGS sequence"/>
</dbReference>
<dbReference type="EMBL" id="CAJRAF010000001">
    <property type="protein sequence ID" value="CAG4993186.1"/>
    <property type="molecule type" value="Genomic_DNA"/>
</dbReference>
<dbReference type="InterPro" id="IPR004839">
    <property type="entry name" value="Aminotransferase_I/II_large"/>
</dbReference>
<protein>
    <submittedName>
        <fullName evidence="7">HTH-type transcriptional regulator NorG</fullName>
    </submittedName>
</protein>
<dbReference type="GO" id="GO:0003700">
    <property type="term" value="F:DNA-binding transcription factor activity"/>
    <property type="evidence" value="ECO:0007669"/>
    <property type="project" value="InterPro"/>
</dbReference>
<keyword evidence="5" id="KW-0804">Transcription</keyword>
<evidence type="ECO:0000256" key="3">
    <source>
        <dbReference type="ARBA" id="ARBA00023015"/>
    </source>
</evidence>
<dbReference type="RefSeq" id="WP_215237810.1">
    <property type="nucleotide sequence ID" value="NZ_CAJRAF010000001.1"/>
</dbReference>
<dbReference type="InterPro" id="IPR015424">
    <property type="entry name" value="PyrdxlP-dep_Trfase"/>
</dbReference>
<evidence type="ECO:0000256" key="1">
    <source>
        <dbReference type="ARBA" id="ARBA00005384"/>
    </source>
</evidence>
<accession>A0A916NK70</accession>
<dbReference type="Gene3D" id="1.10.10.10">
    <property type="entry name" value="Winged helix-like DNA-binding domain superfamily/Winged helix DNA-binding domain"/>
    <property type="match status" value="1"/>
</dbReference>
<keyword evidence="3" id="KW-0805">Transcription regulation</keyword>
<proteinExistence type="inferred from homology"/>
<dbReference type="GO" id="GO:0003677">
    <property type="term" value="F:DNA binding"/>
    <property type="evidence" value="ECO:0007669"/>
    <property type="project" value="UniProtKB-KW"/>
</dbReference>
<evidence type="ECO:0000313" key="7">
    <source>
        <dbReference type="EMBL" id="CAG4993186.1"/>
    </source>
</evidence>
<comment type="similarity">
    <text evidence="1">In the C-terminal section; belongs to the class-I pyridoxal-phosphate-dependent aminotransferase family.</text>
</comment>
<sequence>MQALASLIHLDKPAKQALYLQIATQISELIRTGILLPAQRLPSSRQLAELLHLNRRTVVLAYDELLAQGWLQSKTGNGTFVASHIPRFQPDAGDKIGTGKSQNINAGFAFKTPDFLNRPVLRIHSPYHLDDGFPDVRIAPLEELSRAYRTQLMTGNIYEKLGYGDTRGSHWLRHELSDYLNQTRGLHTTLDNILIVRGTMMGLHLASTALIEPGNYVAVGESGWSGATINFQQAGAHFLKIPVDSYGIDVDELEKQCQQHTIRMVYITSHHHYPTTVALRADRRVKLLQLAGQYGFIIFEDDYDYDFHYQSKPLLPLAGADRAGMVLYCGSFTKTISPAFRVGYLVGPADVITCFSKLRRMIDRQGDTILENAIAELLQNGIIQRHLRKSLRTYRQRRDLFCSLLKDKLDDYLEFEVPDGGMAVWTRFDKNIDLVKVASQALRKGLYFADGSLFDIPGTSQAATRLGFASSNPDELEHSVAILEQLIKFKS</sequence>
<evidence type="ECO:0000256" key="4">
    <source>
        <dbReference type="ARBA" id="ARBA00023125"/>
    </source>
</evidence>
<keyword evidence="2" id="KW-0663">Pyridoxal phosphate</keyword>
<comment type="caution">
    <text evidence="7">The sequence shown here is derived from an EMBL/GenBank/DDBJ whole genome shotgun (WGS) entry which is preliminary data.</text>
</comment>
<dbReference type="Pfam" id="PF00392">
    <property type="entry name" value="GntR"/>
    <property type="match status" value="1"/>
</dbReference>
<dbReference type="SUPFAM" id="SSF53383">
    <property type="entry name" value="PLP-dependent transferases"/>
    <property type="match status" value="1"/>
</dbReference>
<evidence type="ECO:0000256" key="5">
    <source>
        <dbReference type="ARBA" id="ARBA00023163"/>
    </source>
</evidence>
<dbReference type="InterPro" id="IPR036390">
    <property type="entry name" value="WH_DNA-bd_sf"/>
</dbReference>
<dbReference type="InterPro" id="IPR051446">
    <property type="entry name" value="HTH_trans_reg/aminotransferase"/>
</dbReference>
<keyword evidence="8" id="KW-1185">Reference proteome</keyword>
<dbReference type="InterPro" id="IPR036388">
    <property type="entry name" value="WH-like_DNA-bd_sf"/>
</dbReference>
<feature type="domain" description="HTH gntR-type" evidence="6">
    <location>
        <begin position="16"/>
        <end position="84"/>
    </location>
</feature>
<evidence type="ECO:0000313" key="8">
    <source>
        <dbReference type="Proteomes" id="UP000680038"/>
    </source>
</evidence>
<name>A0A916NK70_9BACT</name>
<keyword evidence="4" id="KW-0238">DNA-binding</keyword>
<dbReference type="PANTHER" id="PTHR46577">
    <property type="entry name" value="HTH-TYPE TRANSCRIPTIONAL REGULATORY PROTEIN GABR"/>
    <property type="match status" value="1"/>
</dbReference>
<gene>
    <name evidence="7" type="primary">norG</name>
    <name evidence="7" type="ORF">DYBT9275_01121</name>
</gene>
<dbReference type="CDD" id="cd00609">
    <property type="entry name" value="AAT_like"/>
    <property type="match status" value="1"/>
</dbReference>
<evidence type="ECO:0000259" key="6">
    <source>
        <dbReference type="PROSITE" id="PS50949"/>
    </source>
</evidence>
<dbReference type="SMART" id="SM00345">
    <property type="entry name" value="HTH_GNTR"/>
    <property type="match status" value="1"/>
</dbReference>
<dbReference type="Pfam" id="PF00155">
    <property type="entry name" value="Aminotran_1_2"/>
    <property type="match status" value="1"/>
</dbReference>
<evidence type="ECO:0000256" key="2">
    <source>
        <dbReference type="ARBA" id="ARBA00022898"/>
    </source>
</evidence>
<dbReference type="PROSITE" id="PS50949">
    <property type="entry name" value="HTH_GNTR"/>
    <property type="match status" value="1"/>
</dbReference>
<dbReference type="CDD" id="cd07377">
    <property type="entry name" value="WHTH_GntR"/>
    <property type="match status" value="1"/>
</dbReference>
<dbReference type="InterPro" id="IPR000524">
    <property type="entry name" value="Tscrpt_reg_HTH_GntR"/>
</dbReference>